<evidence type="ECO:0000313" key="2">
    <source>
        <dbReference type="EMBL" id="PYI24340.1"/>
    </source>
</evidence>
<dbReference type="OMA" id="EAYWHAM"/>
<name>A0A2V5I739_ASPV1</name>
<feature type="compositionally biased region" description="Low complexity" evidence="1">
    <location>
        <begin position="54"/>
        <end position="70"/>
    </location>
</feature>
<organism evidence="2 3">
    <name type="scientific">Aspergillus violaceofuscus (strain CBS 115571)</name>
    <dbReference type="NCBI Taxonomy" id="1450538"/>
    <lineage>
        <taxon>Eukaryota</taxon>
        <taxon>Fungi</taxon>
        <taxon>Dikarya</taxon>
        <taxon>Ascomycota</taxon>
        <taxon>Pezizomycotina</taxon>
        <taxon>Eurotiomycetes</taxon>
        <taxon>Eurotiomycetidae</taxon>
        <taxon>Eurotiales</taxon>
        <taxon>Aspergillaceae</taxon>
        <taxon>Aspergillus</taxon>
    </lineage>
</organism>
<gene>
    <name evidence="2" type="ORF">BO99DRAFT_427983</name>
</gene>
<dbReference type="Proteomes" id="UP000249829">
    <property type="component" value="Unassembled WGS sequence"/>
</dbReference>
<accession>A0A2V5I739</accession>
<feature type="region of interest" description="Disordered" evidence="1">
    <location>
        <begin position="17"/>
        <end position="91"/>
    </location>
</feature>
<proteinExistence type="predicted"/>
<sequence length="107" mass="12120">MSGLQVLFAYRNDHTSKLKAKAKANEAFKHQNTPDVRTKDPPEAETKELTPSETKGTSTTKDTSKATDTTQSEPRQHLQPRASDPSPPSEEYWQSMYIHRGMKIDPY</sequence>
<dbReference type="EMBL" id="KZ825102">
    <property type="protein sequence ID" value="PYI24340.1"/>
    <property type="molecule type" value="Genomic_DNA"/>
</dbReference>
<protein>
    <submittedName>
        <fullName evidence="2">Uncharacterized protein</fullName>
    </submittedName>
</protein>
<keyword evidence="3" id="KW-1185">Reference proteome</keyword>
<evidence type="ECO:0000313" key="3">
    <source>
        <dbReference type="Proteomes" id="UP000249829"/>
    </source>
</evidence>
<evidence type="ECO:0000256" key="1">
    <source>
        <dbReference type="SAM" id="MobiDB-lite"/>
    </source>
</evidence>
<reference evidence="2 3" key="1">
    <citation type="submission" date="2018-02" db="EMBL/GenBank/DDBJ databases">
        <title>The genomes of Aspergillus section Nigri reveals drivers in fungal speciation.</title>
        <authorList>
            <consortium name="DOE Joint Genome Institute"/>
            <person name="Vesth T.C."/>
            <person name="Nybo J."/>
            <person name="Theobald S."/>
            <person name="Brandl J."/>
            <person name="Frisvad J.C."/>
            <person name="Nielsen K.F."/>
            <person name="Lyhne E.K."/>
            <person name="Kogle M.E."/>
            <person name="Kuo A."/>
            <person name="Riley R."/>
            <person name="Clum A."/>
            <person name="Nolan M."/>
            <person name="Lipzen A."/>
            <person name="Salamov A."/>
            <person name="Henrissat B."/>
            <person name="Wiebenga A."/>
            <person name="De vries R.P."/>
            <person name="Grigoriev I.V."/>
            <person name="Mortensen U.H."/>
            <person name="Andersen M.R."/>
            <person name="Baker S.E."/>
        </authorList>
    </citation>
    <scope>NUCLEOTIDE SEQUENCE [LARGE SCALE GENOMIC DNA]</scope>
    <source>
        <strain evidence="2 3">CBS 115571</strain>
    </source>
</reference>
<feature type="compositionally biased region" description="Basic and acidic residues" evidence="1">
    <location>
        <begin position="36"/>
        <end position="50"/>
    </location>
</feature>
<dbReference type="AlphaFoldDB" id="A0A2V5I739"/>